<evidence type="ECO:0000313" key="5">
    <source>
        <dbReference type="Proteomes" id="UP000318394"/>
    </source>
</evidence>
<accession>A0A547EFB0</accession>
<feature type="domain" description="Mor transcription activator" evidence="1">
    <location>
        <begin position="50"/>
        <end position="134"/>
    </location>
</feature>
<dbReference type="RefSeq" id="WP_006248645.1">
    <property type="nucleotide sequence ID" value="NZ_CP011098.1"/>
</dbReference>
<dbReference type="InterPro" id="IPR009057">
    <property type="entry name" value="Homeodomain-like_sf"/>
</dbReference>
<dbReference type="Proteomes" id="UP000315164">
    <property type="component" value="Unassembled WGS sequence"/>
</dbReference>
<dbReference type="GeneID" id="67368621"/>
<evidence type="ECO:0000259" key="1">
    <source>
        <dbReference type="Pfam" id="PF08765"/>
    </source>
</evidence>
<dbReference type="Proteomes" id="UP000318394">
    <property type="component" value="Unassembled WGS sequence"/>
</dbReference>
<dbReference type="InterPro" id="IPR014875">
    <property type="entry name" value="Mor_transcription_activator"/>
</dbReference>
<evidence type="ECO:0000313" key="4">
    <source>
        <dbReference type="Proteomes" id="UP000315164"/>
    </source>
</evidence>
<dbReference type="EMBL" id="VAJI01000019">
    <property type="protein sequence ID" value="TRB36520.1"/>
    <property type="molecule type" value="Genomic_DNA"/>
</dbReference>
<dbReference type="OrthoDB" id="8896696at2"/>
<dbReference type="SUPFAM" id="SSF46689">
    <property type="entry name" value="Homeodomain-like"/>
    <property type="match status" value="1"/>
</dbReference>
<dbReference type="KEGG" id="mhaq:WC39_12520"/>
<reference evidence="4 5" key="1">
    <citation type="journal article" date="2019" name="Vet. Microbiol.">
        <title>Genetic characterization of susceptible and multi-drug resistant Mannheimia haemolytica isolated from high-risk stocker calves prior to and after antimicrobial metaphylaxis.</title>
        <authorList>
            <person name="Snyder E.R."/>
            <person name="Alvarez-Narvaez S."/>
            <person name="Credille B.C."/>
        </authorList>
    </citation>
    <scope>NUCLEOTIDE SEQUENCE [LARGE SCALE GENOMIC DNA]</scope>
    <source>
        <strain evidence="3 4">UGA-R5-128-1</strain>
        <strain evidence="2 5">UGA-R7-163-1</strain>
    </source>
</reference>
<dbReference type="Pfam" id="PF08765">
    <property type="entry name" value="Mor"/>
    <property type="match status" value="1"/>
</dbReference>
<keyword evidence="5" id="KW-1185">Reference proteome</keyword>
<sequence length="141" mass="16080">MSEFESVEHYLPETVKEIVGVIGLPATEKLIKAFGGFSFQFSNGKLYFNKLKEVLGQDDAVKLQAYMGACEVYLPRCETALRMLRNQQIYADYCQLTEQGGLSGRLAIMQICPKYSVCDRVAWEAVRYYQRKHTVSQATLF</sequence>
<dbReference type="EMBL" id="VAJB01000018">
    <property type="protein sequence ID" value="TRB73752.1"/>
    <property type="molecule type" value="Genomic_DNA"/>
</dbReference>
<evidence type="ECO:0000313" key="2">
    <source>
        <dbReference type="EMBL" id="TRB36520.1"/>
    </source>
</evidence>
<dbReference type="KEGG" id="mhay:VK67_12525"/>
<comment type="caution">
    <text evidence="3">The sequence shown here is derived from an EMBL/GenBank/DDBJ whole genome shotgun (WGS) entry which is preliminary data.</text>
</comment>
<name>A0A547EFB0_MANHA</name>
<evidence type="ECO:0000313" key="3">
    <source>
        <dbReference type="EMBL" id="TRB73752.1"/>
    </source>
</evidence>
<organism evidence="3 4">
    <name type="scientific">Mannheimia haemolytica</name>
    <name type="common">Pasteurella haemolytica</name>
    <dbReference type="NCBI Taxonomy" id="75985"/>
    <lineage>
        <taxon>Bacteria</taxon>
        <taxon>Pseudomonadati</taxon>
        <taxon>Pseudomonadota</taxon>
        <taxon>Gammaproteobacteria</taxon>
        <taxon>Pasteurellales</taxon>
        <taxon>Pasteurellaceae</taxon>
        <taxon>Mannheimia</taxon>
    </lineage>
</organism>
<proteinExistence type="predicted"/>
<dbReference type="AlphaFoldDB" id="A0A547EFB0"/>
<gene>
    <name evidence="3" type="ORF">FEA53_08980</name>
    <name evidence="2" type="ORF">FEB89_09145</name>
</gene>
<protein>
    <submittedName>
        <fullName evidence="3">Mor transcription activator family protein</fullName>
    </submittedName>
</protein>